<proteinExistence type="predicted"/>
<name>A0A392MLE7_9FABA</name>
<organism evidence="2 3">
    <name type="scientific">Trifolium medium</name>
    <dbReference type="NCBI Taxonomy" id="97028"/>
    <lineage>
        <taxon>Eukaryota</taxon>
        <taxon>Viridiplantae</taxon>
        <taxon>Streptophyta</taxon>
        <taxon>Embryophyta</taxon>
        <taxon>Tracheophyta</taxon>
        <taxon>Spermatophyta</taxon>
        <taxon>Magnoliopsida</taxon>
        <taxon>eudicotyledons</taxon>
        <taxon>Gunneridae</taxon>
        <taxon>Pentapetalae</taxon>
        <taxon>rosids</taxon>
        <taxon>fabids</taxon>
        <taxon>Fabales</taxon>
        <taxon>Fabaceae</taxon>
        <taxon>Papilionoideae</taxon>
        <taxon>50 kb inversion clade</taxon>
        <taxon>NPAAA clade</taxon>
        <taxon>Hologalegina</taxon>
        <taxon>IRL clade</taxon>
        <taxon>Trifolieae</taxon>
        <taxon>Trifolium</taxon>
    </lineage>
</organism>
<dbReference type="EMBL" id="LXQA010013682">
    <property type="protein sequence ID" value="MCH88191.1"/>
    <property type="molecule type" value="Genomic_DNA"/>
</dbReference>
<protein>
    <submittedName>
        <fullName evidence="2">Uncharacterized protein</fullName>
    </submittedName>
</protein>
<comment type="caution">
    <text evidence="2">The sequence shown here is derived from an EMBL/GenBank/DDBJ whole genome shotgun (WGS) entry which is preliminary data.</text>
</comment>
<reference evidence="2 3" key="1">
    <citation type="journal article" date="2018" name="Front. Plant Sci.">
        <title>Red Clover (Trifolium pratense) and Zigzag Clover (T. medium) - A Picture of Genomic Similarities and Differences.</title>
        <authorList>
            <person name="Dluhosova J."/>
            <person name="Istvanek J."/>
            <person name="Nedelnik J."/>
            <person name="Repkova J."/>
        </authorList>
    </citation>
    <scope>NUCLEOTIDE SEQUENCE [LARGE SCALE GENOMIC DNA]</scope>
    <source>
        <strain evidence="3">cv. 10/8</strain>
        <tissue evidence="2">Leaf</tissue>
    </source>
</reference>
<feature type="region of interest" description="Disordered" evidence="1">
    <location>
        <begin position="90"/>
        <end position="112"/>
    </location>
</feature>
<sequence length="248" mass="28929">MKNLMEKNGGMQAAANVPKIRNSTTLPPISRMKERYANKSENENKFQMSKFRYTSRNMIVLKLAIKNSMEKKGGNEAMFARMMIIKAKHTSKREWHERRKQYKTQPSRLSNMSDAQNIPRQFTTKSLVKIAPNNMISATLPPTSRMKEKYDNKSEIQKKLPFQYTSKNMILLKSAMKNSMEKKGGKEAMLAKTMIVKAKRTSKSGWHEHRQKFQTRPSRLSYMSDAQDIPRNFKSFYYQGSLYINSFL</sequence>
<evidence type="ECO:0000313" key="3">
    <source>
        <dbReference type="Proteomes" id="UP000265520"/>
    </source>
</evidence>
<keyword evidence="3" id="KW-1185">Reference proteome</keyword>
<dbReference type="Proteomes" id="UP000265520">
    <property type="component" value="Unassembled WGS sequence"/>
</dbReference>
<gene>
    <name evidence="2" type="ORF">A2U01_0009074</name>
</gene>
<evidence type="ECO:0000313" key="2">
    <source>
        <dbReference type="EMBL" id="MCH88191.1"/>
    </source>
</evidence>
<dbReference type="AlphaFoldDB" id="A0A392MLE7"/>
<evidence type="ECO:0000256" key="1">
    <source>
        <dbReference type="SAM" id="MobiDB-lite"/>
    </source>
</evidence>
<accession>A0A392MLE7</accession>
<feature type="compositionally biased region" description="Polar residues" evidence="1">
    <location>
        <begin position="103"/>
        <end position="112"/>
    </location>
</feature>